<keyword evidence="3" id="KW-1185">Reference proteome</keyword>
<dbReference type="Proteomes" id="UP001324185">
    <property type="component" value="Chromosome"/>
</dbReference>
<name>A0ABZ0X172_9GAMM</name>
<proteinExistence type="predicted"/>
<protein>
    <submittedName>
        <fullName evidence="2">DUF3466 family protein</fullName>
    </submittedName>
</protein>
<evidence type="ECO:0000256" key="1">
    <source>
        <dbReference type="SAM" id="SignalP"/>
    </source>
</evidence>
<dbReference type="InterPro" id="IPR022562">
    <property type="entry name" value="DUF3466"/>
</dbReference>
<evidence type="ECO:0000313" key="2">
    <source>
        <dbReference type="EMBL" id="WQG84244.1"/>
    </source>
</evidence>
<organism evidence="2 3">
    <name type="scientific">Kangiella aquimarina</name>
    <dbReference type="NCBI Taxonomy" id="261965"/>
    <lineage>
        <taxon>Bacteria</taxon>
        <taxon>Pseudomonadati</taxon>
        <taxon>Pseudomonadota</taxon>
        <taxon>Gammaproteobacteria</taxon>
        <taxon>Kangiellales</taxon>
        <taxon>Kangiellaceae</taxon>
        <taxon>Kangiella</taxon>
    </lineage>
</organism>
<dbReference type="Pfam" id="PF11949">
    <property type="entry name" value="DUF3466"/>
    <property type="match status" value="2"/>
</dbReference>
<reference evidence="2 3" key="1">
    <citation type="submission" date="2023-11" db="EMBL/GenBank/DDBJ databases">
        <title>MicrobeMod: A computational toolkit for identifying prokaryotic methylation and restriction-modification with nanopore sequencing.</title>
        <authorList>
            <person name="Crits-Christoph A."/>
            <person name="Kang S.C."/>
            <person name="Lee H."/>
            <person name="Ostrov N."/>
        </authorList>
    </citation>
    <scope>NUCLEOTIDE SEQUENCE [LARGE SCALE GENOMIC DNA]</scope>
    <source>
        <strain evidence="2 3">DSMZ 16071</strain>
    </source>
</reference>
<evidence type="ECO:0000313" key="3">
    <source>
        <dbReference type="Proteomes" id="UP001324185"/>
    </source>
</evidence>
<feature type="signal peptide" evidence="1">
    <location>
        <begin position="1"/>
        <end position="24"/>
    </location>
</feature>
<gene>
    <name evidence="2" type="ORF">SR900_07135</name>
</gene>
<dbReference type="EMBL" id="CP140158">
    <property type="protein sequence ID" value="WQG84244.1"/>
    <property type="molecule type" value="Genomic_DNA"/>
</dbReference>
<dbReference type="InterPro" id="IPR014262">
    <property type="entry name" value="HAF_rpt"/>
</dbReference>
<sequence>MKQQQLKKTVLASLLTLTSGLVLSAPYDVVDLGGLGGNYSVAFGINEQGVAVGTANGPLDENDEREFNAHAVLFNESFTSDLGVLEGGSLSEATDINSSMIAVGYANVITETELENGGTATTIQNFATVFDNGTAQKLPSNENLVQTKAYALNDNNLIVGTGYFLPEGSQESYERGFIYDYNNSIYTLVEPLTNEQERQSYLVDINESGLALGYSDALLDSVTFTIKSFVFNTSNSEISELPTFEDSYTFAQGINVHNEIVGSVQFSLTSPRQEAFYYDLNSGSDALTFLGFFQPDFNDSRARDINDNGQIVGRALASSPTLNEYAAFIYENDEMKNLNELIPCDSGWKLTEATSINNSGQIVGFGVKDGEIRAFRLDPTSGEAEVCETEEDNKSGGGSIPLITLMLLAFVGFKRKLKL</sequence>
<feature type="chain" id="PRO_5045073231" evidence="1">
    <location>
        <begin position="25"/>
        <end position="419"/>
    </location>
</feature>
<dbReference type="RefSeq" id="WP_018624706.1">
    <property type="nucleotide sequence ID" value="NZ_CP140158.1"/>
</dbReference>
<dbReference type="NCBIfam" id="TIGR02913">
    <property type="entry name" value="HAF_rpt"/>
    <property type="match status" value="1"/>
</dbReference>
<keyword evidence="1" id="KW-0732">Signal</keyword>
<accession>A0ABZ0X172</accession>